<accession>A0A5B0PT54</accession>
<reference evidence="3 4" key="1">
    <citation type="submission" date="2019-05" db="EMBL/GenBank/DDBJ databases">
        <title>Emergence of the Ug99 lineage of the wheat stem rust pathogen through somatic hybridization.</title>
        <authorList>
            <person name="Li F."/>
            <person name="Upadhyaya N.M."/>
            <person name="Sperschneider J."/>
            <person name="Matny O."/>
            <person name="Nguyen-Phuc H."/>
            <person name="Mago R."/>
            <person name="Raley C."/>
            <person name="Miller M.E."/>
            <person name="Silverstein K.A.T."/>
            <person name="Henningsen E."/>
            <person name="Hirsch C.D."/>
            <person name="Visser B."/>
            <person name="Pretorius Z.A."/>
            <person name="Steffenson B.J."/>
            <person name="Schwessinger B."/>
            <person name="Dodds P.N."/>
            <person name="Figueroa M."/>
        </authorList>
    </citation>
    <scope>NUCLEOTIDE SEQUENCE [LARGE SCALE GENOMIC DNA]</scope>
    <source>
        <strain evidence="3 4">Ug99</strain>
    </source>
</reference>
<keyword evidence="2" id="KW-0472">Membrane</keyword>
<dbReference type="EMBL" id="VDEP01000319">
    <property type="protein sequence ID" value="KAA1103678.1"/>
    <property type="molecule type" value="Genomic_DNA"/>
</dbReference>
<evidence type="ECO:0000313" key="3">
    <source>
        <dbReference type="EMBL" id="KAA1103678.1"/>
    </source>
</evidence>
<proteinExistence type="predicted"/>
<comment type="caution">
    <text evidence="3">The sequence shown here is derived from an EMBL/GenBank/DDBJ whole genome shotgun (WGS) entry which is preliminary data.</text>
</comment>
<name>A0A5B0PT54_PUCGR</name>
<gene>
    <name evidence="3" type="ORF">PGTUg99_000209</name>
</gene>
<evidence type="ECO:0000256" key="1">
    <source>
        <dbReference type="SAM" id="MobiDB-lite"/>
    </source>
</evidence>
<organism evidence="3 4">
    <name type="scientific">Puccinia graminis f. sp. tritici</name>
    <dbReference type="NCBI Taxonomy" id="56615"/>
    <lineage>
        <taxon>Eukaryota</taxon>
        <taxon>Fungi</taxon>
        <taxon>Dikarya</taxon>
        <taxon>Basidiomycota</taxon>
        <taxon>Pucciniomycotina</taxon>
        <taxon>Pucciniomycetes</taxon>
        <taxon>Pucciniales</taxon>
        <taxon>Pucciniaceae</taxon>
        <taxon>Puccinia</taxon>
    </lineage>
</organism>
<protein>
    <submittedName>
        <fullName evidence="3">Uncharacterized protein</fullName>
    </submittedName>
</protein>
<feature type="transmembrane region" description="Helical" evidence="2">
    <location>
        <begin position="12"/>
        <end position="30"/>
    </location>
</feature>
<feature type="region of interest" description="Disordered" evidence="1">
    <location>
        <begin position="48"/>
        <end position="77"/>
    </location>
</feature>
<keyword evidence="2" id="KW-0812">Transmembrane</keyword>
<evidence type="ECO:0000313" key="4">
    <source>
        <dbReference type="Proteomes" id="UP000325313"/>
    </source>
</evidence>
<keyword evidence="2" id="KW-1133">Transmembrane helix</keyword>
<dbReference type="AlphaFoldDB" id="A0A5B0PT54"/>
<dbReference type="Proteomes" id="UP000325313">
    <property type="component" value="Unassembled WGS sequence"/>
</dbReference>
<sequence length="77" mass="8264">MNICPIVPGVNPVVVFWFSSAAIWTVRLLYGRWALRVNPIGTGTTMIPPSLQNPAPSHGAPPSNAPGIVNYRAPLSR</sequence>
<evidence type="ECO:0000256" key="2">
    <source>
        <dbReference type="SAM" id="Phobius"/>
    </source>
</evidence>